<dbReference type="Gene3D" id="1.20.1050.60">
    <property type="entry name" value="alpha-1,2-mannosidase"/>
    <property type="match status" value="1"/>
</dbReference>
<dbReference type="Gene3D" id="2.70.98.10">
    <property type="match status" value="1"/>
</dbReference>
<accession>A0A849VPS3</accession>
<dbReference type="AlphaFoldDB" id="A0A849VPS3"/>
<dbReference type="InterPro" id="IPR008928">
    <property type="entry name" value="6-hairpin_glycosidase_sf"/>
</dbReference>
<keyword evidence="3" id="KW-0378">Hydrolase</keyword>
<sequence>MMIRRTLVASLLGCTILTGCDGKDEAPAPTSTFAADVETLKHDNAALKDDNASLKAAGEAASVQIAQLQSQVAESKTTDSVATTAMSDAINRLQSQFDALQQSATDTKQSDDAFKASLQASLDKLVELSKNPQLTPADRIALDGLTGTLKTMGDGIAATANVKDLETVKAKLAELQKSPQLTASDRTALDELGGKLKGLSDDIATAVKTAGDDRTKLTAASDSIKQLLEAMKSKADTTTVAALGEQLAKLAELQKSPQLTASDRTAIDELGGKLKGLSDDIATAVKTAGDDRTKLTAASDSIKQLLEAMKSKADTTTVAALGEQLAKLQSAFDVSAKSSAETASKIAAQLAAIEGSMAKLVPDDLTAYVNQFVGTADAKMAEGAVAVAAGKGGSLSPGAGVPFGMVFWAPENHYNWESKTWPSGYYWSNNGTTKGIKGFSLTHMNGAGCAGNGGEFPMMPLTGASFDLSKGITFSHANESAAAGYYQVKLDSNVNVELTATARTGFGRFVYPADGKAFLLIDPTRTNVRKGQSGEIKVAPDSPRALVGRAQTGAFCVPYNGDDKPDAFIYAEFNQDFVVTTIAGAPALEFTTVPGKPTDIMMKVGVSFVSQDNAKLNLQQESVKEWNFDAARAVNRKQWNNKLGTIKVDWDKAKNNDYFIHQKQKLYTFFFRSLLAPTIASDVDGSYMGFDRQIKKAEAGHVQYTNFSGWDIYRQLTPLHALFFPKEAADMAQSMVNMGKVCGALPRWVNYSNDKGVMSGDSGPIIVAQAHAFGATNFDTESARQLMVNAADDPVAHCQGKSIADVRLGYLSRGYIFSADWNGYISTSLELAASDYAVGKFASKLGDTANGNRLINQSASWKNSLNKTGAKPVMAQKGRDGKWGGSCAPNGCFMEGSDEQYLWMVLHDLGGLVDELGGAKATSDRLDVFFTELNAGEKSKHAYLGNEPSFGSPWVYNWTQNPAGTQRVVRRMVGTVEDFQNKKDAVFELNPAGLPGNDDLGSISAMYVWGALGFYPEIPGEGGVSLHSPLFPATQLRLADGKADVAIRAANAPATYTQGLRLNGVLYDSTWLPVENLIANSLATLDFTLGDDRRNGQRWQRRQFSRPHPLRERSGKRLRTRAWLPRSTIAASAALRHRALPLR</sequence>
<dbReference type="Proteomes" id="UP000550508">
    <property type="component" value="Unassembled WGS sequence"/>
</dbReference>
<evidence type="ECO:0000313" key="4">
    <source>
        <dbReference type="Proteomes" id="UP000550508"/>
    </source>
</evidence>
<dbReference type="InterPro" id="IPR014718">
    <property type="entry name" value="GH-type_carb-bd"/>
</dbReference>
<gene>
    <name evidence="3" type="ORF">HQ945_12595</name>
</gene>
<name>A0A849VPS3_9HYPH</name>
<dbReference type="InterPro" id="IPR012939">
    <property type="entry name" value="Glyco_hydro_92"/>
</dbReference>
<dbReference type="EMBL" id="JABUMX010000002">
    <property type="protein sequence ID" value="NTS32095.1"/>
    <property type="molecule type" value="Genomic_DNA"/>
</dbReference>
<reference evidence="3 4" key="1">
    <citation type="submission" date="2020-05" db="EMBL/GenBank/DDBJ databases">
        <authorList>
            <person name="Kim M.K."/>
        </authorList>
    </citation>
    <scope>NUCLEOTIDE SEQUENCE [LARGE SCALE GENOMIC DNA]</scope>
    <source>
        <strain evidence="3 4">BT25</strain>
    </source>
</reference>
<dbReference type="Pfam" id="PF07971">
    <property type="entry name" value="Glyco_hydro_92"/>
    <property type="match status" value="1"/>
</dbReference>
<feature type="domain" description="Glycosyl hydrolase family 92 N-terminal" evidence="2">
    <location>
        <begin position="368"/>
        <end position="585"/>
    </location>
</feature>
<organism evidence="3 4">
    <name type="scientific">Phyllobacterium pellucidum</name>
    <dbReference type="NCBI Taxonomy" id="2740464"/>
    <lineage>
        <taxon>Bacteria</taxon>
        <taxon>Pseudomonadati</taxon>
        <taxon>Pseudomonadota</taxon>
        <taxon>Alphaproteobacteria</taxon>
        <taxon>Hyphomicrobiales</taxon>
        <taxon>Phyllobacteriaceae</taxon>
        <taxon>Phyllobacterium</taxon>
    </lineage>
</organism>
<dbReference type="GO" id="GO:0006516">
    <property type="term" value="P:glycoprotein catabolic process"/>
    <property type="evidence" value="ECO:0007669"/>
    <property type="project" value="TreeGrafter"/>
</dbReference>
<feature type="domain" description="Glycosyl hydrolase family 92" evidence="1">
    <location>
        <begin position="613"/>
        <end position="1090"/>
    </location>
</feature>
<evidence type="ECO:0000259" key="1">
    <source>
        <dbReference type="Pfam" id="PF07971"/>
    </source>
</evidence>
<evidence type="ECO:0000259" key="2">
    <source>
        <dbReference type="Pfam" id="PF17678"/>
    </source>
</evidence>
<dbReference type="Pfam" id="PF17678">
    <property type="entry name" value="Glyco_hydro_92N"/>
    <property type="match status" value="1"/>
</dbReference>
<evidence type="ECO:0000313" key="3">
    <source>
        <dbReference type="EMBL" id="NTS32095.1"/>
    </source>
</evidence>
<dbReference type="Gene3D" id="1.20.1610.10">
    <property type="entry name" value="alpha-1,2-mannosidases domains"/>
    <property type="match status" value="1"/>
</dbReference>
<dbReference type="InterPro" id="IPR005887">
    <property type="entry name" value="GH92_a_mannosidase_put"/>
</dbReference>
<dbReference type="InterPro" id="IPR050883">
    <property type="entry name" value="PNGase"/>
</dbReference>
<dbReference type="GO" id="GO:0005975">
    <property type="term" value="P:carbohydrate metabolic process"/>
    <property type="evidence" value="ECO:0007669"/>
    <property type="project" value="InterPro"/>
</dbReference>
<dbReference type="PANTHER" id="PTHR12143:SF39">
    <property type="entry name" value="SECRETED PROTEIN"/>
    <property type="match status" value="1"/>
</dbReference>
<dbReference type="PROSITE" id="PS51257">
    <property type="entry name" value="PROKAR_LIPOPROTEIN"/>
    <property type="match status" value="1"/>
</dbReference>
<dbReference type="RefSeq" id="WP_113280852.1">
    <property type="nucleotide sequence ID" value="NZ_JABUMX010000002.1"/>
</dbReference>
<protein>
    <submittedName>
        <fullName evidence="3">Glycoside hydrolase family 92 protein</fullName>
    </submittedName>
</protein>
<comment type="caution">
    <text evidence="3">The sequence shown here is derived from an EMBL/GenBank/DDBJ whole genome shotgun (WGS) entry which is preliminary data.</text>
</comment>
<dbReference type="SUPFAM" id="SSF48208">
    <property type="entry name" value="Six-hairpin glycosidases"/>
    <property type="match status" value="1"/>
</dbReference>
<dbReference type="Gene3D" id="3.30.2080.10">
    <property type="entry name" value="GH92 mannosidase domain"/>
    <property type="match status" value="1"/>
</dbReference>
<dbReference type="InterPro" id="IPR041371">
    <property type="entry name" value="GH92_N"/>
</dbReference>
<dbReference type="NCBIfam" id="TIGR01180">
    <property type="entry name" value="aman2_put"/>
    <property type="match status" value="1"/>
</dbReference>
<dbReference type="GO" id="GO:0030246">
    <property type="term" value="F:carbohydrate binding"/>
    <property type="evidence" value="ECO:0007669"/>
    <property type="project" value="InterPro"/>
</dbReference>
<dbReference type="GO" id="GO:0005829">
    <property type="term" value="C:cytosol"/>
    <property type="evidence" value="ECO:0007669"/>
    <property type="project" value="TreeGrafter"/>
</dbReference>
<dbReference type="PANTHER" id="PTHR12143">
    <property type="entry name" value="PEPTIDE N-GLYCANASE PNGASE -RELATED"/>
    <property type="match status" value="1"/>
</dbReference>
<proteinExistence type="predicted"/>
<dbReference type="GO" id="GO:0000224">
    <property type="term" value="F:peptide-N4-(N-acetyl-beta-glucosaminyl)asparagine amidase activity"/>
    <property type="evidence" value="ECO:0007669"/>
    <property type="project" value="TreeGrafter"/>
</dbReference>
<keyword evidence="4" id="KW-1185">Reference proteome</keyword>